<dbReference type="OrthoDB" id="8185397at2759"/>
<comment type="caution">
    <text evidence="3">The sequence shown here is derived from an EMBL/GenBank/DDBJ whole genome shotgun (WGS) entry which is preliminary data.</text>
</comment>
<feature type="region of interest" description="Disordered" evidence="2">
    <location>
        <begin position="1"/>
        <end position="30"/>
    </location>
</feature>
<sequence>MRDISSDNTMPDNECHRCSAGKKEPVTRTCDEQKEVLSSVVDDYYPWGKPGHGAPNDDGLRKRKIFTDPPSPPWKEISNEVTKMGRPGGGAPQKTSSGKIKNFRIEDPQLRFQFHAPDRNMVDNDLRYRMPIKDQRAYKLELDELVREKQEIVEENRRKEMIQDQKLNSIADPWGTPCPGGVIWRDPKSIGKNFFRSLGYVDGKILKLGSHPNDNKESTEDIEAITGGVELAPLLASRRRQDNKWPLHTSDVTKIYDPKSNFLIDEKEYHKFLERQISGREKRKQHEHQEDIQEGQKHHENWNEFWGRPGGGAPKGTTRQKENLEYMLYQLPIINRLKEKEERKNCGDCKKTPEK</sequence>
<keyword evidence="4" id="KW-1185">Reference proteome</keyword>
<dbReference type="Proteomes" id="UP000475862">
    <property type="component" value="Unassembled WGS sequence"/>
</dbReference>
<reference evidence="3 4" key="1">
    <citation type="submission" date="2019-08" db="EMBL/GenBank/DDBJ databases">
        <title>The genome of the soybean aphid Biotype 1, its phylome, world population structure and adaptation to the North American continent.</title>
        <authorList>
            <person name="Giordano R."/>
            <person name="Donthu R.K."/>
            <person name="Hernandez A.G."/>
            <person name="Wright C.L."/>
            <person name="Zimin A.V."/>
        </authorList>
    </citation>
    <scope>NUCLEOTIDE SEQUENCE [LARGE SCALE GENOMIC DNA]</scope>
    <source>
        <tissue evidence="3">Whole aphids</tissue>
    </source>
</reference>
<dbReference type="EMBL" id="VYZN01000044">
    <property type="protein sequence ID" value="KAE9529638.1"/>
    <property type="molecule type" value="Genomic_DNA"/>
</dbReference>
<evidence type="ECO:0000256" key="1">
    <source>
        <dbReference type="SAM" id="Coils"/>
    </source>
</evidence>
<keyword evidence="1" id="KW-0175">Coiled coil</keyword>
<name>A0A6G0TBZ3_APHGL</name>
<dbReference type="AlphaFoldDB" id="A0A6G0TBZ3"/>
<evidence type="ECO:0000256" key="2">
    <source>
        <dbReference type="SAM" id="MobiDB-lite"/>
    </source>
</evidence>
<feature type="region of interest" description="Disordered" evidence="2">
    <location>
        <begin position="277"/>
        <end position="321"/>
    </location>
</feature>
<gene>
    <name evidence="3" type="ORF">AGLY_011734</name>
</gene>
<proteinExistence type="predicted"/>
<evidence type="ECO:0000313" key="4">
    <source>
        <dbReference type="Proteomes" id="UP000475862"/>
    </source>
</evidence>
<feature type="region of interest" description="Disordered" evidence="2">
    <location>
        <begin position="44"/>
        <end position="98"/>
    </location>
</feature>
<feature type="compositionally biased region" description="Basic and acidic residues" evidence="2">
    <location>
        <begin position="13"/>
        <end position="30"/>
    </location>
</feature>
<evidence type="ECO:0000313" key="3">
    <source>
        <dbReference type="EMBL" id="KAE9529638.1"/>
    </source>
</evidence>
<organism evidence="3 4">
    <name type="scientific">Aphis glycines</name>
    <name type="common">Soybean aphid</name>
    <dbReference type="NCBI Taxonomy" id="307491"/>
    <lineage>
        <taxon>Eukaryota</taxon>
        <taxon>Metazoa</taxon>
        <taxon>Ecdysozoa</taxon>
        <taxon>Arthropoda</taxon>
        <taxon>Hexapoda</taxon>
        <taxon>Insecta</taxon>
        <taxon>Pterygota</taxon>
        <taxon>Neoptera</taxon>
        <taxon>Paraneoptera</taxon>
        <taxon>Hemiptera</taxon>
        <taxon>Sternorrhyncha</taxon>
        <taxon>Aphidomorpha</taxon>
        <taxon>Aphidoidea</taxon>
        <taxon>Aphididae</taxon>
        <taxon>Aphidini</taxon>
        <taxon>Aphis</taxon>
        <taxon>Aphis</taxon>
    </lineage>
</organism>
<feature type="coiled-coil region" evidence="1">
    <location>
        <begin position="135"/>
        <end position="165"/>
    </location>
</feature>
<feature type="compositionally biased region" description="Polar residues" evidence="2">
    <location>
        <begin position="1"/>
        <end position="11"/>
    </location>
</feature>
<protein>
    <submittedName>
        <fullName evidence="3">Uncharacterized protein</fullName>
    </submittedName>
</protein>
<feature type="compositionally biased region" description="Basic and acidic residues" evidence="2">
    <location>
        <begin position="287"/>
        <end position="302"/>
    </location>
</feature>
<accession>A0A6G0TBZ3</accession>